<dbReference type="EC" id="2.5.1.15" evidence="4 9"/>
<dbReference type="InterPro" id="IPR045031">
    <property type="entry name" value="DHP_synth-like"/>
</dbReference>
<evidence type="ECO:0000256" key="9">
    <source>
        <dbReference type="RuleBase" id="RU361205"/>
    </source>
</evidence>
<comment type="pathway">
    <text evidence="3 9">Cofactor biosynthesis; tetrahydrofolate biosynthesis; 7,8-dihydrofolate from 2-amino-4-hydroxy-6-hydroxymethyl-7,8-dihydropteridine diphosphate and 4-aminobenzoate: step 1/2.</text>
</comment>
<accession>A0A6F8PPE5</accession>
<keyword evidence="5 9" id="KW-0808">Transferase</keyword>
<evidence type="ECO:0000256" key="8">
    <source>
        <dbReference type="ARBA" id="ARBA00022909"/>
    </source>
</evidence>
<dbReference type="InterPro" id="IPR006390">
    <property type="entry name" value="DHP_synth_dom"/>
</dbReference>
<evidence type="ECO:0000256" key="2">
    <source>
        <dbReference type="ARBA" id="ARBA00001946"/>
    </source>
</evidence>
<dbReference type="GO" id="GO:0046656">
    <property type="term" value="P:folic acid biosynthetic process"/>
    <property type="evidence" value="ECO:0007669"/>
    <property type="project" value="UniProtKB-KW"/>
</dbReference>
<keyword evidence="12" id="KW-1185">Reference proteome</keyword>
<dbReference type="EMBL" id="AP021888">
    <property type="protein sequence ID" value="BBP43946.1"/>
    <property type="molecule type" value="Genomic_DNA"/>
</dbReference>
<name>A0A6F8PPE5_9GAMM</name>
<protein>
    <recommendedName>
        <fullName evidence="4 9">Dihydropteroate synthase</fullName>
        <shortName evidence="9">DHPS</shortName>
        <ecNumber evidence="4 9">2.5.1.15</ecNumber>
    </recommendedName>
    <alternativeName>
        <fullName evidence="9">Dihydropteroate pyrophosphorylase</fullName>
    </alternativeName>
</protein>
<dbReference type="Proteomes" id="UP000501466">
    <property type="component" value="Chromosome"/>
</dbReference>
<dbReference type="PROSITE" id="PS00793">
    <property type="entry name" value="DHPS_2"/>
    <property type="match status" value="1"/>
</dbReference>
<feature type="domain" description="Pterin-binding" evidence="10">
    <location>
        <begin position="13"/>
        <end position="266"/>
    </location>
</feature>
<dbReference type="PROSITE" id="PS50972">
    <property type="entry name" value="PTERIN_BINDING"/>
    <property type="match status" value="1"/>
</dbReference>
<comment type="function">
    <text evidence="9">Catalyzes the condensation of para-aminobenzoate (pABA) with 6-hydroxymethyl-7,8-dihydropterin diphosphate (DHPt-PP) to form 7,8-dihydropteroate (H2Pte), the immediate precursor of folate derivatives.</text>
</comment>
<dbReference type="GO" id="GO:0046654">
    <property type="term" value="P:tetrahydrofolate biosynthetic process"/>
    <property type="evidence" value="ECO:0007669"/>
    <property type="project" value="UniProtKB-UniPathway"/>
</dbReference>
<proteinExistence type="inferred from homology"/>
<evidence type="ECO:0000256" key="3">
    <source>
        <dbReference type="ARBA" id="ARBA00004763"/>
    </source>
</evidence>
<comment type="similarity">
    <text evidence="9">Belongs to the DHPS family.</text>
</comment>
<dbReference type="PANTHER" id="PTHR20941:SF1">
    <property type="entry name" value="FOLIC ACID SYNTHESIS PROTEIN FOL1"/>
    <property type="match status" value="1"/>
</dbReference>
<evidence type="ECO:0000256" key="6">
    <source>
        <dbReference type="ARBA" id="ARBA00022723"/>
    </source>
</evidence>
<keyword evidence="7 9" id="KW-0460">Magnesium</keyword>
<dbReference type="SUPFAM" id="SSF51717">
    <property type="entry name" value="Dihydropteroate synthetase-like"/>
    <property type="match status" value="1"/>
</dbReference>
<dbReference type="GO" id="GO:0005829">
    <property type="term" value="C:cytosol"/>
    <property type="evidence" value="ECO:0007669"/>
    <property type="project" value="TreeGrafter"/>
</dbReference>
<sequence length="275" mass="29926">MKFKMHNNKQALPLVMGILNVTPDSFSDGGKTVDRDSVIRAAEMMAKSGADLIDIGGESTRPGANIVSVDEELARVLPAMDWIREACDLPISIDTYKTEVMREVLSKGVWMINDVNALQAPGALELLAQHDVKVCLMHKQGTPQTMQASPSYENVVEEVMSFLKNRLEKCQESGLQLSNICVDPGFGFGKTLQHNVELFGSLEVFQQLNCPVLVGVSRKSMIGALQKMDLNESRLAGSLAAAIVAMQKGAQILRVHDVPETLQALRVASALGLHN</sequence>
<evidence type="ECO:0000256" key="4">
    <source>
        <dbReference type="ARBA" id="ARBA00012458"/>
    </source>
</evidence>
<dbReference type="PANTHER" id="PTHR20941">
    <property type="entry name" value="FOLATE SYNTHESIS PROTEINS"/>
    <property type="match status" value="1"/>
</dbReference>
<dbReference type="Gene3D" id="3.20.20.20">
    <property type="entry name" value="Dihydropteroate synthase-like"/>
    <property type="match status" value="1"/>
</dbReference>
<evidence type="ECO:0000313" key="12">
    <source>
        <dbReference type="Proteomes" id="UP000501466"/>
    </source>
</evidence>
<dbReference type="GO" id="GO:0046872">
    <property type="term" value="F:metal ion binding"/>
    <property type="evidence" value="ECO:0007669"/>
    <property type="project" value="UniProtKB-KW"/>
</dbReference>
<dbReference type="CDD" id="cd00739">
    <property type="entry name" value="DHPS"/>
    <property type="match status" value="1"/>
</dbReference>
<organism evidence="11 12">
    <name type="scientific">Thiosulfativibrio zosterae</name>
    <dbReference type="NCBI Taxonomy" id="2675053"/>
    <lineage>
        <taxon>Bacteria</taxon>
        <taxon>Pseudomonadati</taxon>
        <taxon>Pseudomonadota</taxon>
        <taxon>Gammaproteobacteria</taxon>
        <taxon>Thiotrichales</taxon>
        <taxon>Piscirickettsiaceae</taxon>
        <taxon>Thiosulfativibrio</taxon>
    </lineage>
</organism>
<dbReference type="KEGG" id="tzo:THMIRHAT_16920"/>
<keyword evidence="8 9" id="KW-0289">Folate biosynthesis</keyword>
<reference evidence="12" key="1">
    <citation type="submission" date="2019-11" db="EMBL/GenBank/DDBJ databases">
        <title>Isolation and characterization of two novel species in the genus Thiomicrorhabdus.</title>
        <authorList>
            <person name="Mochizuki J."/>
            <person name="Kojima H."/>
            <person name="Fukui M."/>
        </authorList>
    </citation>
    <scope>NUCLEOTIDE SEQUENCE [LARGE SCALE GENOMIC DNA]</scope>
    <source>
        <strain evidence="12">AkT22</strain>
    </source>
</reference>
<dbReference type="GO" id="GO:0004156">
    <property type="term" value="F:dihydropteroate synthase activity"/>
    <property type="evidence" value="ECO:0007669"/>
    <property type="project" value="UniProtKB-EC"/>
</dbReference>
<comment type="catalytic activity">
    <reaction evidence="1">
        <text>(7,8-dihydropterin-6-yl)methyl diphosphate + 4-aminobenzoate = 7,8-dihydropteroate + diphosphate</text>
        <dbReference type="Rhea" id="RHEA:19949"/>
        <dbReference type="ChEBI" id="CHEBI:17836"/>
        <dbReference type="ChEBI" id="CHEBI:17839"/>
        <dbReference type="ChEBI" id="CHEBI:33019"/>
        <dbReference type="ChEBI" id="CHEBI:72950"/>
        <dbReference type="EC" id="2.5.1.15"/>
    </reaction>
</comment>
<evidence type="ECO:0000256" key="5">
    <source>
        <dbReference type="ARBA" id="ARBA00022679"/>
    </source>
</evidence>
<dbReference type="Pfam" id="PF00809">
    <property type="entry name" value="Pterin_bind"/>
    <property type="match status" value="1"/>
</dbReference>
<evidence type="ECO:0000256" key="7">
    <source>
        <dbReference type="ARBA" id="ARBA00022842"/>
    </source>
</evidence>
<comment type="cofactor">
    <cofactor evidence="2 9">
        <name>Mg(2+)</name>
        <dbReference type="ChEBI" id="CHEBI:18420"/>
    </cofactor>
</comment>
<gene>
    <name evidence="11" type="primary">folP</name>
    <name evidence="11" type="ORF">THMIRHAT_16920</name>
</gene>
<dbReference type="InterPro" id="IPR000489">
    <property type="entry name" value="Pterin-binding_dom"/>
</dbReference>
<dbReference type="UniPathway" id="UPA00077">
    <property type="reaction ID" value="UER00156"/>
</dbReference>
<dbReference type="NCBIfam" id="TIGR01496">
    <property type="entry name" value="DHPS"/>
    <property type="match status" value="1"/>
</dbReference>
<dbReference type="PROSITE" id="PS00792">
    <property type="entry name" value="DHPS_1"/>
    <property type="match status" value="1"/>
</dbReference>
<evidence type="ECO:0000259" key="10">
    <source>
        <dbReference type="PROSITE" id="PS50972"/>
    </source>
</evidence>
<keyword evidence="6 9" id="KW-0479">Metal-binding</keyword>
<dbReference type="InterPro" id="IPR011005">
    <property type="entry name" value="Dihydropteroate_synth-like_sf"/>
</dbReference>
<evidence type="ECO:0000256" key="1">
    <source>
        <dbReference type="ARBA" id="ARBA00000012"/>
    </source>
</evidence>
<dbReference type="AlphaFoldDB" id="A0A6F8PPE5"/>
<evidence type="ECO:0000313" key="11">
    <source>
        <dbReference type="EMBL" id="BBP43946.1"/>
    </source>
</evidence>